<name>A0AA38UJC0_9AGAR</name>
<dbReference type="Proteomes" id="UP001163846">
    <property type="component" value="Unassembled WGS sequence"/>
</dbReference>
<evidence type="ECO:0000313" key="4">
    <source>
        <dbReference type="Proteomes" id="UP001163846"/>
    </source>
</evidence>
<dbReference type="Gene3D" id="2.60.120.330">
    <property type="entry name" value="B-lactam Antibiotic, Isopenicillin N Synthase, Chain"/>
    <property type="match status" value="1"/>
</dbReference>
<reference evidence="3" key="1">
    <citation type="submission" date="2022-08" db="EMBL/GenBank/DDBJ databases">
        <authorList>
            <consortium name="DOE Joint Genome Institute"/>
            <person name="Min B."/>
            <person name="Riley R."/>
            <person name="Sierra-Patev S."/>
            <person name="Naranjo-Ortiz M."/>
            <person name="Looney B."/>
            <person name="Konkel Z."/>
            <person name="Slot J.C."/>
            <person name="Sakamoto Y."/>
            <person name="Steenwyk J.L."/>
            <person name="Rokas A."/>
            <person name="Carro J."/>
            <person name="Camarero S."/>
            <person name="Ferreira P."/>
            <person name="Molpeceres G."/>
            <person name="Ruiz-Duenas F.J."/>
            <person name="Serrano A."/>
            <person name="Henrissat B."/>
            <person name="Drula E."/>
            <person name="Hughes K.W."/>
            <person name="Mata J.L."/>
            <person name="Ishikawa N.K."/>
            <person name="Vargas-Isla R."/>
            <person name="Ushijima S."/>
            <person name="Smith C.A."/>
            <person name="Ahrendt S."/>
            <person name="Andreopoulos W."/>
            <person name="He G."/>
            <person name="Labutti K."/>
            <person name="Lipzen A."/>
            <person name="Ng V."/>
            <person name="Sandor L."/>
            <person name="Barry K."/>
            <person name="Martinez A.T."/>
            <person name="Xiao Y."/>
            <person name="Gibbons J.G."/>
            <person name="Terashima K."/>
            <person name="Hibbett D.S."/>
            <person name="Grigoriev I.V."/>
        </authorList>
    </citation>
    <scope>NUCLEOTIDE SEQUENCE</scope>
    <source>
        <strain evidence="3">TFB9207</strain>
    </source>
</reference>
<accession>A0AA38UJC0</accession>
<proteinExistence type="inferred from homology"/>
<dbReference type="SUPFAM" id="SSF51197">
    <property type="entry name" value="Clavaminate synthase-like"/>
    <property type="match status" value="1"/>
</dbReference>
<dbReference type="PRINTS" id="PR00682">
    <property type="entry name" value="IPNSYNTHASE"/>
</dbReference>
<evidence type="ECO:0000259" key="2">
    <source>
        <dbReference type="PROSITE" id="PS51471"/>
    </source>
</evidence>
<dbReference type="PANTHER" id="PTHR47990">
    <property type="entry name" value="2-OXOGLUTARATE (2OG) AND FE(II)-DEPENDENT OXYGENASE SUPERFAMILY PROTEIN-RELATED"/>
    <property type="match status" value="1"/>
</dbReference>
<dbReference type="FunFam" id="2.60.120.330:FF:000040">
    <property type="entry name" value="Chromosome 21, whole genome shotgun sequence"/>
    <property type="match status" value="1"/>
</dbReference>
<dbReference type="AlphaFoldDB" id="A0AA38UJC0"/>
<dbReference type="Pfam" id="PF03171">
    <property type="entry name" value="2OG-FeII_Oxy"/>
    <property type="match status" value="1"/>
</dbReference>
<dbReference type="InterPro" id="IPR050231">
    <property type="entry name" value="Iron_ascorbate_oxido_reductase"/>
</dbReference>
<dbReference type="EMBL" id="MU805987">
    <property type="protein sequence ID" value="KAJ3843046.1"/>
    <property type="molecule type" value="Genomic_DNA"/>
</dbReference>
<sequence>MMPFSFFQECSHKSSSTTNNSFTFKGGCPPIRPTIRYCKVEVLRSPRLTFEPISSMPALVNPNPPPELLSWTEHPVTTEPLDWAPLAIIDLAKFDQPGGKQELANELKDAVKLWGFWTVINTGISQEQLDRQLDIGYTFFKQPLAEKKKVVCNFSEGNYFGYREPYRLIGKSGVKENMEMLNLPKYTSHYESFPRHDLIEAYKDEIQPFHRLVWDNVIRKLFILFAIILELPEEYFVEKHHYDKPSEDHLRYMIYHPRPAEEDAKTGGQWSPGHTGFGAMTLLFSQSVAALQIRTPNNEWKWVKHVPGGITCNAADTLSFLTKGYIKSTVHRVVRPPADQANLERLGLFYFVRPGDDIPMVPVPSPVLIREGLLSEEEARLGEEQASEAVKGFEYVRARVKNVHNRNARHVQDGKGTHEVFRVKNLEVQDFYA</sequence>
<evidence type="ECO:0000256" key="1">
    <source>
        <dbReference type="RuleBase" id="RU003682"/>
    </source>
</evidence>
<organism evidence="3 4">
    <name type="scientific">Lentinula raphanica</name>
    <dbReference type="NCBI Taxonomy" id="153919"/>
    <lineage>
        <taxon>Eukaryota</taxon>
        <taxon>Fungi</taxon>
        <taxon>Dikarya</taxon>
        <taxon>Basidiomycota</taxon>
        <taxon>Agaricomycotina</taxon>
        <taxon>Agaricomycetes</taxon>
        <taxon>Agaricomycetidae</taxon>
        <taxon>Agaricales</taxon>
        <taxon>Marasmiineae</taxon>
        <taxon>Omphalotaceae</taxon>
        <taxon>Lentinula</taxon>
    </lineage>
</organism>
<evidence type="ECO:0000313" key="3">
    <source>
        <dbReference type="EMBL" id="KAJ3843046.1"/>
    </source>
</evidence>
<dbReference type="InterPro" id="IPR026992">
    <property type="entry name" value="DIOX_N"/>
</dbReference>
<dbReference type="PROSITE" id="PS51471">
    <property type="entry name" value="FE2OG_OXY"/>
    <property type="match status" value="1"/>
</dbReference>
<comment type="caution">
    <text evidence="3">The sequence shown here is derived from an EMBL/GenBank/DDBJ whole genome shotgun (WGS) entry which is preliminary data.</text>
</comment>
<keyword evidence="1" id="KW-0479">Metal-binding</keyword>
<keyword evidence="1" id="KW-0408">Iron</keyword>
<dbReference type="InterPro" id="IPR005123">
    <property type="entry name" value="Oxoglu/Fe-dep_dioxygenase_dom"/>
</dbReference>
<dbReference type="Pfam" id="PF14226">
    <property type="entry name" value="DIOX_N"/>
    <property type="match status" value="1"/>
</dbReference>
<feature type="domain" description="Fe2OG dioxygenase" evidence="2">
    <location>
        <begin position="220"/>
        <end position="354"/>
    </location>
</feature>
<dbReference type="GO" id="GO:0016491">
    <property type="term" value="F:oxidoreductase activity"/>
    <property type="evidence" value="ECO:0007669"/>
    <property type="project" value="UniProtKB-KW"/>
</dbReference>
<protein>
    <submittedName>
        <fullName evidence="3">Gibberellin 2-oxidase</fullName>
    </submittedName>
</protein>
<keyword evidence="4" id="KW-1185">Reference proteome</keyword>
<comment type="similarity">
    <text evidence="1">Belongs to the iron/ascorbate-dependent oxidoreductase family.</text>
</comment>
<gene>
    <name evidence="3" type="ORF">F5878DRAFT_606061</name>
</gene>
<keyword evidence="1" id="KW-0560">Oxidoreductase</keyword>
<dbReference type="InterPro" id="IPR027443">
    <property type="entry name" value="IPNS-like_sf"/>
</dbReference>
<dbReference type="InterPro" id="IPR044861">
    <property type="entry name" value="IPNS-like_FE2OG_OXY"/>
</dbReference>
<dbReference type="GO" id="GO:0046872">
    <property type="term" value="F:metal ion binding"/>
    <property type="evidence" value="ECO:0007669"/>
    <property type="project" value="UniProtKB-KW"/>
</dbReference>